<protein>
    <submittedName>
        <fullName evidence="2">NAD(P)-dependent oxidoreductase</fullName>
    </submittedName>
</protein>
<evidence type="ECO:0000259" key="1">
    <source>
        <dbReference type="Pfam" id="PF04321"/>
    </source>
</evidence>
<dbReference type="Gene3D" id="3.40.50.720">
    <property type="entry name" value="NAD(P)-binding Rossmann-like Domain"/>
    <property type="match status" value="1"/>
</dbReference>
<gene>
    <name evidence="2" type="ORF">KME60_34570</name>
</gene>
<dbReference type="EMBL" id="JAHHGZ010000076">
    <property type="protein sequence ID" value="MBW4672406.1"/>
    <property type="molecule type" value="Genomic_DNA"/>
</dbReference>
<dbReference type="AlphaFoldDB" id="A0A951QVJ7"/>
<reference evidence="2" key="2">
    <citation type="journal article" date="2022" name="Microbiol. Resour. Announc.">
        <title>Metagenome Sequencing to Explore Phylogenomics of Terrestrial Cyanobacteria.</title>
        <authorList>
            <person name="Ward R.D."/>
            <person name="Stajich J.E."/>
            <person name="Johansen J.R."/>
            <person name="Huntemann M."/>
            <person name="Clum A."/>
            <person name="Foster B."/>
            <person name="Foster B."/>
            <person name="Roux S."/>
            <person name="Palaniappan K."/>
            <person name="Varghese N."/>
            <person name="Mukherjee S."/>
            <person name="Reddy T.B.K."/>
            <person name="Daum C."/>
            <person name="Copeland A."/>
            <person name="Chen I.A."/>
            <person name="Ivanova N.N."/>
            <person name="Kyrpides N.C."/>
            <person name="Shapiro N."/>
            <person name="Eloe-Fadrosh E.A."/>
            <person name="Pietrasiak N."/>
        </authorList>
    </citation>
    <scope>NUCLEOTIDE SEQUENCE</scope>
    <source>
        <strain evidence="2">GSE-NOS-MK-12-04C</strain>
    </source>
</reference>
<accession>A0A951QVJ7</accession>
<dbReference type="Proteomes" id="UP000729701">
    <property type="component" value="Unassembled WGS sequence"/>
</dbReference>
<proteinExistence type="predicted"/>
<sequence length="77" mass="8717">MSVRSVPTIGKRRVKGDREEIWVVDDQIGAPIWSRRIAFVKVQILAQASGNVSDFLQGKGGLYHLIVSRQTSWYCLE</sequence>
<dbReference type="Pfam" id="PF04321">
    <property type="entry name" value="RmlD_sub_bind"/>
    <property type="match status" value="1"/>
</dbReference>
<organism evidence="2 3">
    <name type="scientific">Cyanomargarita calcarea GSE-NOS-MK-12-04C</name>
    <dbReference type="NCBI Taxonomy" id="2839659"/>
    <lineage>
        <taxon>Bacteria</taxon>
        <taxon>Bacillati</taxon>
        <taxon>Cyanobacteriota</taxon>
        <taxon>Cyanophyceae</taxon>
        <taxon>Nostocales</taxon>
        <taxon>Cyanomargaritaceae</taxon>
        <taxon>Cyanomargarita</taxon>
    </lineage>
</organism>
<comment type="caution">
    <text evidence="2">The sequence shown here is derived from an EMBL/GenBank/DDBJ whole genome shotgun (WGS) entry which is preliminary data.</text>
</comment>
<evidence type="ECO:0000313" key="2">
    <source>
        <dbReference type="EMBL" id="MBW4672406.1"/>
    </source>
</evidence>
<reference evidence="2" key="1">
    <citation type="submission" date="2021-05" db="EMBL/GenBank/DDBJ databases">
        <authorList>
            <person name="Pietrasiak N."/>
            <person name="Ward R."/>
            <person name="Stajich J.E."/>
            <person name="Kurbessoian T."/>
        </authorList>
    </citation>
    <scope>NUCLEOTIDE SEQUENCE</scope>
    <source>
        <strain evidence="2">GSE-NOS-MK-12-04C</strain>
    </source>
</reference>
<dbReference type="Gene3D" id="3.90.25.10">
    <property type="entry name" value="UDP-galactose 4-epimerase, domain 1"/>
    <property type="match status" value="1"/>
</dbReference>
<evidence type="ECO:0000313" key="3">
    <source>
        <dbReference type="Proteomes" id="UP000729701"/>
    </source>
</evidence>
<feature type="domain" description="RmlD-like substrate binding" evidence="1">
    <location>
        <begin position="14"/>
        <end position="74"/>
    </location>
</feature>
<dbReference type="InterPro" id="IPR029903">
    <property type="entry name" value="RmlD-like-bd"/>
</dbReference>
<name>A0A951QVJ7_9CYAN</name>